<dbReference type="PANTHER" id="PTHR43547:SF2">
    <property type="entry name" value="HYBRID SIGNAL TRANSDUCTION HISTIDINE KINASE C"/>
    <property type="match status" value="1"/>
</dbReference>
<keyword evidence="5 9" id="KW-0418">Kinase</keyword>
<dbReference type="Proteomes" id="UP001595868">
    <property type="component" value="Unassembled WGS sequence"/>
</dbReference>
<keyword evidence="4" id="KW-0597">Phosphoprotein</keyword>
<dbReference type="InterPro" id="IPR036097">
    <property type="entry name" value="HisK_dim/P_sf"/>
</dbReference>
<dbReference type="RefSeq" id="WP_377548266.1">
    <property type="nucleotide sequence ID" value="NZ_JBHSBN010000014.1"/>
</dbReference>
<dbReference type="SMART" id="SM00388">
    <property type="entry name" value="HisKA"/>
    <property type="match status" value="1"/>
</dbReference>
<dbReference type="SUPFAM" id="SSF55874">
    <property type="entry name" value="ATPase domain of HSP90 chaperone/DNA topoisomerase II/histidine kinase"/>
    <property type="match status" value="1"/>
</dbReference>
<accession>A0ABV8KQ50</accession>
<dbReference type="GO" id="GO:0016301">
    <property type="term" value="F:kinase activity"/>
    <property type="evidence" value="ECO:0007669"/>
    <property type="project" value="UniProtKB-KW"/>
</dbReference>
<dbReference type="Gene3D" id="3.30.565.10">
    <property type="entry name" value="Histidine kinase-like ATPase, C-terminal domain"/>
    <property type="match status" value="1"/>
</dbReference>
<proteinExistence type="predicted"/>
<protein>
    <recommendedName>
        <fullName evidence="3">histidine kinase</fullName>
        <ecNumber evidence="3">2.7.13.3</ecNumber>
    </recommendedName>
</protein>
<dbReference type="InterPro" id="IPR004358">
    <property type="entry name" value="Sig_transdc_His_kin-like_C"/>
</dbReference>
<dbReference type="PROSITE" id="PS50109">
    <property type="entry name" value="HIS_KIN"/>
    <property type="match status" value="1"/>
</dbReference>
<dbReference type="PANTHER" id="PTHR43547">
    <property type="entry name" value="TWO-COMPONENT HISTIDINE KINASE"/>
    <property type="match status" value="1"/>
</dbReference>
<name>A0ABV8KQ50_9ACTN</name>
<dbReference type="EMBL" id="JBHSBN010000014">
    <property type="protein sequence ID" value="MFC4108265.1"/>
    <property type="molecule type" value="Genomic_DNA"/>
</dbReference>
<dbReference type="InterPro" id="IPR003661">
    <property type="entry name" value="HisK_dim/P_dom"/>
</dbReference>
<dbReference type="Pfam" id="PF02518">
    <property type="entry name" value="HATPase_c"/>
    <property type="match status" value="1"/>
</dbReference>
<evidence type="ECO:0000256" key="1">
    <source>
        <dbReference type="ARBA" id="ARBA00000085"/>
    </source>
</evidence>
<keyword evidence="6" id="KW-0902">Two-component regulatory system</keyword>
<evidence type="ECO:0000313" key="10">
    <source>
        <dbReference type="Proteomes" id="UP001595868"/>
    </source>
</evidence>
<comment type="catalytic activity">
    <reaction evidence="1">
        <text>ATP + protein L-histidine = ADP + protein N-phospho-L-histidine.</text>
        <dbReference type="EC" id="2.7.13.3"/>
    </reaction>
</comment>
<dbReference type="InterPro" id="IPR005467">
    <property type="entry name" value="His_kinase_dom"/>
</dbReference>
<evidence type="ECO:0000256" key="6">
    <source>
        <dbReference type="ARBA" id="ARBA00023012"/>
    </source>
</evidence>
<keyword evidence="5 9" id="KW-0808">Transferase</keyword>
<dbReference type="PRINTS" id="PR00344">
    <property type="entry name" value="BCTRLSENSOR"/>
</dbReference>
<sequence length="423" mass="44983">MAQPLTVADRAVVKRARYRVGAVVGLVITVLVTLVGVIAYAMMARAQDSQVQRELWFSVTFGKTATPPGCVWLFAVENGAVTDSPIPAPAGFPLIEDLTQVSDPPALRLREVTRNGTVYQVRTETRADGRRVQAVFDTRYQLADRRSLLLALAVAECVGLLVAWATALLVGRRAVAPLTEALARQRRFVTDASHELRTPITQAYTRVQVLARAAATADLPADHRAGLDRLAVSVARLGAIVDDLLLSARFAATPDGRDAGVVDLAALAESAVAADADRAAERQLTVTVDRPPEPLLVPGIESALRRAVGELLANAVNHTPPGGRVDLTVSRGAGGLVELTVTDTGVGFDPGEADRLFDRFHRGPGGHERRYGLGLALLREVVTGHRGTVEAASTPGAGARFTIRLPAAQPADSDRRRVTVAAR</sequence>
<dbReference type="Pfam" id="PF00512">
    <property type="entry name" value="HisKA"/>
    <property type="match status" value="1"/>
</dbReference>
<evidence type="ECO:0000256" key="2">
    <source>
        <dbReference type="ARBA" id="ARBA00004236"/>
    </source>
</evidence>
<organism evidence="9 10">
    <name type="scientific">Micromonospora zhanjiangensis</name>
    <dbReference type="NCBI Taxonomy" id="1522057"/>
    <lineage>
        <taxon>Bacteria</taxon>
        <taxon>Bacillati</taxon>
        <taxon>Actinomycetota</taxon>
        <taxon>Actinomycetes</taxon>
        <taxon>Micromonosporales</taxon>
        <taxon>Micromonosporaceae</taxon>
        <taxon>Micromonospora</taxon>
    </lineage>
</organism>
<keyword evidence="10" id="KW-1185">Reference proteome</keyword>
<comment type="subcellular location">
    <subcellularLocation>
        <location evidence="2">Cell membrane</location>
    </subcellularLocation>
</comment>
<gene>
    <name evidence="9" type="ORF">ACFOX0_20315</name>
</gene>
<dbReference type="SUPFAM" id="SSF47384">
    <property type="entry name" value="Homodimeric domain of signal transducing histidine kinase"/>
    <property type="match status" value="1"/>
</dbReference>
<dbReference type="CDD" id="cd00082">
    <property type="entry name" value="HisKA"/>
    <property type="match status" value="1"/>
</dbReference>
<feature type="domain" description="Histidine kinase" evidence="8">
    <location>
        <begin position="191"/>
        <end position="409"/>
    </location>
</feature>
<dbReference type="SMART" id="SM00387">
    <property type="entry name" value="HATPase_c"/>
    <property type="match status" value="1"/>
</dbReference>
<feature type="transmembrane region" description="Helical" evidence="7">
    <location>
        <begin position="148"/>
        <end position="170"/>
    </location>
</feature>
<keyword evidence="7" id="KW-1133">Transmembrane helix</keyword>
<keyword evidence="7" id="KW-0812">Transmembrane</keyword>
<dbReference type="InterPro" id="IPR003594">
    <property type="entry name" value="HATPase_dom"/>
</dbReference>
<keyword evidence="7" id="KW-0472">Membrane</keyword>
<evidence type="ECO:0000259" key="8">
    <source>
        <dbReference type="PROSITE" id="PS50109"/>
    </source>
</evidence>
<evidence type="ECO:0000313" key="9">
    <source>
        <dbReference type="EMBL" id="MFC4108265.1"/>
    </source>
</evidence>
<dbReference type="Gene3D" id="1.10.287.130">
    <property type="match status" value="1"/>
</dbReference>
<evidence type="ECO:0000256" key="3">
    <source>
        <dbReference type="ARBA" id="ARBA00012438"/>
    </source>
</evidence>
<evidence type="ECO:0000256" key="4">
    <source>
        <dbReference type="ARBA" id="ARBA00022553"/>
    </source>
</evidence>
<dbReference type="EC" id="2.7.13.3" evidence="3"/>
<reference evidence="10" key="1">
    <citation type="journal article" date="2019" name="Int. J. Syst. Evol. Microbiol.">
        <title>The Global Catalogue of Microorganisms (GCM) 10K type strain sequencing project: providing services to taxonomists for standard genome sequencing and annotation.</title>
        <authorList>
            <consortium name="The Broad Institute Genomics Platform"/>
            <consortium name="The Broad Institute Genome Sequencing Center for Infectious Disease"/>
            <person name="Wu L."/>
            <person name="Ma J."/>
        </authorList>
    </citation>
    <scope>NUCLEOTIDE SEQUENCE [LARGE SCALE GENOMIC DNA]</scope>
    <source>
        <strain evidence="10">2902at01</strain>
    </source>
</reference>
<comment type="caution">
    <text evidence="9">The sequence shown here is derived from an EMBL/GenBank/DDBJ whole genome shotgun (WGS) entry which is preliminary data.</text>
</comment>
<feature type="transmembrane region" description="Helical" evidence="7">
    <location>
        <begin position="20"/>
        <end position="43"/>
    </location>
</feature>
<evidence type="ECO:0000256" key="5">
    <source>
        <dbReference type="ARBA" id="ARBA00022777"/>
    </source>
</evidence>
<dbReference type="InterPro" id="IPR036890">
    <property type="entry name" value="HATPase_C_sf"/>
</dbReference>
<evidence type="ECO:0000256" key="7">
    <source>
        <dbReference type="SAM" id="Phobius"/>
    </source>
</evidence>